<evidence type="ECO:0000313" key="2">
    <source>
        <dbReference type="Proteomes" id="UP000284049"/>
    </source>
</evidence>
<accession>A0A423FWT7</accession>
<reference evidence="1 2" key="1">
    <citation type="submission" date="2016-10" db="EMBL/GenBank/DDBJ databases">
        <title>Comparative genome analysis of multiple Pseudomonas spp. focuses on biocontrol and plant growth promoting traits.</title>
        <authorList>
            <person name="Tao X.-Y."/>
            <person name="Taylor C.G."/>
        </authorList>
    </citation>
    <scope>NUCLEOTIDE SEQUENCE [LARGE SCALE GENOMIC DNA]</scope>
    <source>
        <strain evidence="1 2">Wood3</strain>
    </source>
</reference>
<organism evidence="1 2">
    <name type="scientific">Pseudomonas brassicacearum</name>
    <dbReference type="NCBI Taxonomy" id="930166"/>
    <lineage>
        <taxon>Bacteria</taxon>
        <taxon>Pseudomonadati</taxon>
        <taxon>Pseudomonadota</taxon>
        <taxon>Gammaproteobacteria</taxon>
        <taxon>Pseudomonadales</taxon>
        <taxon>Pseudomonadaceae</taxon>
        <taxon>Pseudomonas</taxon>
    </lineage>
</organism>
<dbReference type="EMBL" id="MOBC01000015">
    <property type="protein sequence ID" value="ROM76994.1"/>
    <property type="molecule type" value="Genomic_DNA"/>
</dbReference>
<gene>
    <name evidence="1" type="ORF">BK652_24305</name>
</gene>
<proteinExistence type="predicted"/>
<name>A0A423FWT7_9PSED</name>
<evidence type="ECO:0000313" key="1">
    <source>
        <dbReference type="EMBL" id="ROM76994.1"/>
    </source>
</evidence>
<dbReference type="RefSeq" id="WP_123579779.1">
    <property type="nucleotide sequence ID" value="NZ_MOBC01000015.1"/>
</dbReference>
<dbReference type="AlphaFoldDB" id="A0A423FWT7"/>
<dbReference type="Proteomes" id="UP000284049">
    <property type="component" value="Unassembled WGS sequence"/>
</dbReference>
<protein>
    <submittedName>
        <fullName evidence="1">Uncharacterized protein</fullName>
    </submittedName>
</protein>
<sequence length="163" mass="17994">MSKADELAAKLRQAQQTQADNDHCADLAIEHWPAQVNELYRQIEAWLAPVCEAGLDIRRNPTHVFESHFSGSTYNYAIDQLVIEGNARRLTFDPVARFTPGGAGSIDIHMTGQQSCLLRSLGEHGESVWHIKTVDQAAQSQPDPIAMDEEAMLSVVEKGLGLQ</sequence>
<comment type="caution">
    <text evidence="1">The sequence shown here is derived from an EMBL/GenBank/DDBJ whole genome shotgun (WGS) entry which is preliminary data.</text>
</comment>